<organism evidence="3">
    <name type="scientific">Ajellomyces capsulatus (strain H88)</name>
    <name type="common">Darling's disease fungus</name>
    <name type="synonym">Histoplasma capsulatum</name>
    <dbReference type="NCBI Taxonomy" id="544711"/>
    <lineage>
        <taxon>Eukaryota</taxon>
        <taxon>Fungi</taxon>
        <taxon>Dikarya</taxon>
        <taxon>Ascomycota</taxon>
        <taxon>Pezizomycotina</taxon>
        <taxon>Eurotiomycetes</taxon>
        <taxon>Eurotiomycetidae</taxon>
        <taxon>Onygenales</taxon>
        <taxon>Ajellomycetaceae</taxon>
        <taxon>Histoplasma</taxon>
    </lineage>
</organism>
<protein>
    <submittedName>
        <fullName evidence="2">Predicted protein</fullName>
    </submittedName>
</protein>
<sequence>MPSCRVKPHPQTAWRSSNDILSGFLAFLARVSHSLQQLAPAAEAEAPIADLIVNREMFSTFCFSEKRIRPRRERQAGGRRCSLVDVCTARRIELHWKHFASPPPPALSLPDYAMHIHGTNPCRLIVLFLVCASAYGAIHGIVSG</sequence>
<proteinExistence type="predicted"/>
<keyword evidence="1" id="KW-1133">Transmembrane helix</keyword>
<dbReference type="EMBL" id="DS990636">
    <property type="protein sequence ID" value="EGC42253.1"/>
    <property type="molecule type" value="Genomic_DNA"/>
</dbReference>
<evidence type="ECO:0000313" key="2">
    <source>
        <dbReference type="EMBL" id="EGC42253.1"/>
    </source>
</evidence>
<evidence type="ECO:0000256" key="1">
    <source>
        <dbReference type="SAM" id="Phobius"/>
    </source>
</evidence>
<keyword evidence="1" id="KW-0812">Transmembrane</keyword>
<reference evidence="3" key="1">
    <citation type="submission" date="2008-07" db="EMBL/GenBank/DDBJ databases">
        <title>Annotation of Ajellomyces capsulatus strain H88.</title>
        <authorList>
            <person name="Champion M."/>
            <person name="Cuomo C."/>
            <person name="Ma L.-J."/>
            <person name="Henn M.R."/>
            <person name="Sil A."/>
            <person name="Goldman B."/>
            <person name="Young S.K."/>
            <person name="Kodira C.D."/>
            <person name="Zeng Q."/>
            <person name="Koehrsen M."/>
            <person name="Alvarado L."/>
            <person name="Berlin A."/>
            <person name="Borenstein D."/>
            <person name="Chen Z."/>
            <person name="Engels R."/>
            <person name="Freedman E."/>
            <person name="Gellesch M."/>
            <person name="Goldberg J."/>
            <person name="Griggs A."/>
            <person name="Gujja S."/>
            <person name="Heiman D."/>
            <person name="Hepburn T."/>
            <person name="Howarth C."/>
            <person name="Jen D."/>
            <person name="Larson L."/>
            <person name="Lewis B."/>
            <person name="Mehta T."/>
            <person name="Park D."/>
            <person name="Pearson M."/>
            <person name="Roberts A."/>
            <person name="Saif S."/>
            <person name="Shea T."/>
            <person name="Shenoy N."/>
            <person name="Sisk P."/>
            <person name="Stolte C."/>
            <person name="Sykes S."/>
            <person name="Walk T."/>
            <person name="White J."/>
            <person name="Yandava C."/>
            <person name="Klein B."/>
            <person name="McEwen J.G."/>
            <person name="Puccia R."/>
            <person name="Goldman G.H."/>
            <person name="Felipe M.S."/>
            <person name="Nino-Vega G."/>
            <person name="San-Blas G."/>
            <person name="Taylor J."/>
            <person name="Mendoza L."/>
            <person name="Galagan J."/>
            <person name="Nusbaum C."/>
            <person name="Birren B."/>
        </authorList>
    </citation>
    <scope>NUCLEOTIDE SEQUENCE [LARGE SCALE GENOMIC DNA]</scope>
    <source>
        <strain evidence="3">H88</strain>
    </source>
</reference>
<accession>F0U670</accession>
<dbReference type="AlphaFoldDB" id="F0U670"/>
<feature type="transmembrane region" description="Helical" evidence="1">
    <location>
        <begin position="124"/>
        <end position="142"/>
    </location>
</feature>
<name>F0U670_AJEC8</name>
<evidence type="ECO:0000313" key="3">
    <source>
        <dbReference type="Proteomes" id="UP000008142"/>
    </source>
</evidence>
<dbReference type="Proteomes" id="UP000008142">
    <property type="component" value="Unassembled WGS sequence"/>
</dbReference>
<dbReference type="HOGENOM" id="CLU_1795900_0_0_1"/>
<dbReference type="VEuPathDB" id="FungiDB:I7I53_06634"/>
<keyword evidence="1" id="KW-0472">Membrane</keyword>
<gene>
    <name evidence="2" type="ORF">HCEG_01615</name>
</gene>